<feature type="domain" description="DUF6536" evidence="2">
    <location>
        <begin position="2"/>
        <end position="148"/>
    </location>
</feature>
<name>A0AA38VK31_9PEZI</name>
<dbReference type="PANTHER" id="PTHR35395:SF1">
    <property type="entry name" value="DUF6536 DOMAIN-CONTAINING PROTEIN"/>
    <property type="match status" value="1"/>
</dbReference>
<evidence type="ECO:0000313" key="3">
    <source>
        <dbReference type="EMBL" id="KAJ9156356.1"/>
    </source>
</evidence>
<keyword evidence="1" id="KW-0472">Membrane</keyword>
<evidence type="ECO:0000313" key="4">
    <source>
        <dbReference type="Proteomes" id="UP001174694"/>
    </source>
</evidence>
<evidence type="ECO:0000259" key="2">
    <source>
        <dbReference type="Pfam" id="PF20163"/>
    </source>
</evidence>
<sequence length="276" mass="30113">MLWIQVSLTASVTILNLAVLIWAAATHPLDSRGVATMYTGNCKTIGVADSITHLVLNGISSLFLGASNYGMQILAAPARRDLETAHAKGDWLEIGVPSLVNLFKLSRQMRFLWFCLGLISTLLHMVWNSVVFSSIPFAVFTGAITTSDVLVAPDRWLPSNTTAAVRSGKFTNKNSIYSLKDRATNFTRLDSRGCLERYIDPLKAAADIVVVAKNLTSTQNNGSSLIQGWVNGLSSIHWEDANQWVCGAYEPPGAWAAHFCSLAWASSFEDDWVVST</sequence>
<accession>A0AA38VK31</accession>
<feature type="transmembrane region" description="Helical" evidence="1">
    <location>
        <begin position="6"/>
        <end position="25"/>
    </location>
</feature>
<dbReference type="EMBL" id="JANBVO010000002">
    <property type="protein sequence ID" value="KAJ9156356.1"/>
    <property type="molecule type" value="Genomic_DNA"/>
</dbReference>
<keyword evidence="1" id="KW-1133">Transmembrane helix</keyword>
<evidence type="ECO:0000256" key="1">
    <source>
        <dbReference type="SAM" id="Phobius"/>
    </source>
</evidence>
<keyword evidence="1" id="KW-0812">Transmembrane</keyword>
<organism evidence="3 4">
    <name type="scientific">Pleurostoma richardsiae</name>
    <dbReference type="NCBI Taxonomy" id="41990"/>
    <lineage>
        <taxon>Eukaryota</taxon>
        <taxon>Fungi</taxon>
        <taxon>Dikarya</taxon>
        <taxon>Ascomycota</taxon>
        <taxon>Pezizomycotina</taxon>
        <taxon>Sordariomycetes</taxon>
        <taxon>Sordariomycetidae</taxon>
        <taxon>Calosphaeriales</taxon>
        <taxon>Pleurostomataceae</taxon>
        <taxon>Pleurostoma</taxon>
    </lineage>
</organism>
<dbReference type="PANTHER" id="PTHR35395">
    <property type="entry name" value="DUF6536 DOMAIN-CONTAINING PROTEIN"/>
    <property type="match status" value="1"/>
</dbReference>
<dbReference type="Pfam" id="PF20163">
    <property type="entry name" value="DUF6536"/>
    <property type="match status" value="1"/>
</dbReference>
<dbReference type="InterPro" id="IPR046623">
    <property type="entry name" value="DUF6536"/>
</dbReference>
<gene>
    <name evidence="3" type="ORF">NKR23_g1086</name>
</gene>
<proteinExistence type="predicted"/>
<comment type="caution">
    <text evidence="3">The sequence shown here is derived from an EMBL/GenBank/DDBJ whole genome shotgun (WGS) entry which is preliminary data.</text>
</comment>
<dbReference type="AlphaFoldDB" id="A0AA38VK31"/>
<keyword evidence="4" id="KW-1185">Reference proteome</keyword>
<dbReference type="Proteomes" id="UP001174694">
    <property type="component" value="Unassembled WGS sequence"/>
</dbReference>
<protein>
    <recommendedName>
        <fullName evidence="2">DUF6536 domain-containing protein</fullName>
    </recommendedName>
</protein>
<reference evidence="3" key="1">
    <citation type="submission" date="2022-07" db="EMBL/GenBank/DDBJ databases">
        <title>Fungi with potential for degradation of polypropylene.</title>
        <authorList>
            <person name="Gostincar C."/>
        </authorList>
    </citation>
    <scope>NUCLEOTIDE SEQUENCE</scope>
    <source>
        <strain evidence="3">EXF-13308</strain>
    </source>
</reference>
<feature type="transmembrane region" description="Helical" evidence="1">
    <location>
        <begin position="111"/>
        <end position="127"/>
    </location>
</feature>